<gene>
    <name evidence="5" type="ORF">TD95_001893</name>
</gene>
<dbReference type="Pfam" id="PF04082">
    <property type="entry name" value="Fungal_trans"/>
    <property type="match status" value="1"/>
</dbReference>
<dbReference type="InterPro" id="IPR001138">
    <property type="entry name" value="Zn2Cys6_DnaBD"/>
</dbReference>
<proteinExistence type="predicted"/>
<protein>
    <recommendedName>
        <fullName evidence="4">Zn(2)-C6 fungal-type domain-containing protein</fullName>
    </recommendedName>
</protein>
<feature type="domain" description="Zn(2)-C6 fungal-type" evidence="4">
    <location>
        <begin position="17"/>
        <end position="49"/>
    </location>
</feature>
<dbReference type="Proteomes" id="UP000033483">
    <property type="component" value="Unassembled WGS sequence"/>
</dbReference>
<dbReference type="GO" id="GO:0001080">
    <property type="term" value="P:nitrogen catabolite activation of transcription from RNA polymerase II promoter"/>
    <property type="evidence" value="ECO:0007669"/>
    <property type="project" value="TreeGrafter"/>
</dbReference>
<dbReference type="SMART" id="SM00906">
    <property type="entry name" value="Fungal_trans"/>
    <property type="match status" value="1"/>
</dbReference>
<dbReference type="PANTHER" id="PTHR31668">
    <property type="entry name" value="GLUCOSE TRANSPORT TRANSCRIPTION REGULATOR RGT1-RELATED-RELATED"/>
    <property type="match status" value="1"/>
</dbReference>
<keyword evidence="6" id="KW-1185">Reference proteome</keyword>
<dbReference type="GO" id="GO:0008270">
    <property type="term" value="F:zinc ion binding"/>
    <property type="evidence" value="ECO:0007669"/>
    <property type="project" value="InterPro"/>
</dbReference>
<evidence type="ECO:0000256" key="1">
    <source>
        <dbReference type="ARBA" id="ARBA00022723"/>
    </source>
</evidence>
<dbReference type="CDD" id="cd12148">
    <property type="entry name" value="fungal_TF_MHR"/>
    <property type="match status" value="1"/>
</dbReference>
<keyword evidence="2" id="KW-0539">Nucleus</keyword>
<dbReference type="PROSITE" id="PS00463">
    <property type="entry name" value="ZN2_CY6_FUNGAL_1"/>
    <property type="match status" value="1"/>
</dbReference>
<dbReference type="Gene3D" id="4.10.240.10">
    <property type="entry name" value="Zn(2)-C6 fungal-type DNA-binding domain"/>
    <property type="match status" value="1"/>
</dbReference>
<comment type="caution">
    <text evidence="5">The sequence shown here is derived from an EMBL/GenBank/DDBJ whole genome shotgun (WGS) entry which is preliminary data.</text>
</comment>
<accession>A0A0F4ZEN2</accession>
<organism evidence="5 6">
    <name type="scientific">Thielaviopsis punctulata</name>
    <dbReference type="NCBI Taxonomy" id="72032"/>
    <lineage>
        <taxon>Eukaryota</taxon>
        <taxon>Fungi</taxon>
        <taxon>Dikarya</taxon>
        <taxon>Ascomycota</taxon>
        <taxon>Pezizomycotina</taxon>
        <taxon>Sordariomycetes</taxon>
        <taxon>Hypocreomycetidae</taxon>
        <taxon>Microascales</taxon>
        <taxon>Ceratocystidaceae</taxon>
        <taxon>Thielaviopsis</taxon>
    </lineage>
</organism>
<dbReference type="GO" id="GO:0006351">
    <property type="term" value="P:DNA-templated transcription"/>
    <property type="evidence" value="ECO:0007669"/>
    <property type="project" value="InterPro"/>
</dbReference>
<dbReference type="InterPro" id="IPR007219">
    <property type="entry name" value="XnlR_reg_dom"/>
</dbReference>
<evidence type="ECO:0000313" key="5">
    <source>
        <dbReference type="EMBL" id="KKA28645.1"/>
    </source>
</evidence>
<reference evidence="5 6" key="1">
    <citation type="submission" date="2015-03" db="EMBL/GenBank/DDBJ databases">
        <authorList>
            <person name="Radwan O."/>
            <person name="Al-Naeli F.A."/>
            <person name="Rendon G.A."/>
            <person name="Fields C."/>
        </authorList>
    </citation>
    <scope>NUCLEOTIDE SEQUENCE [LARGE SCALE GENOMIC DNA]</scope>
    <source>
        <strain evidence="5">CR-DP1</strain>
    </source>
</reference>
<dbReference type="SUPFAM" id="SSF57701">
    <property type="entry name" value="Zn2/Cys6 DNA-binding domain"/>
    <property type="match status" value="1"/>
</dbReference>
<dbReference type="InterPro" id="IPR036864">
    <property type="entry name" value="Zn2-C6_fun-type_DNA-bd_sf"/>
</dbReference>
<evidence type="ECO:0000259" key="4">
    <source>
        <dbReference type="PROSITE" id="PS50048"/>
    </source>
</evidence>
<evidence type="ECO:0000256" key="3">
    <source>
        <dbReference type="SAM" id="MobiDB-lite"/>
    </source>
</evidence>
<dbReference type="GO" id="GO:0005634">
    <property type="term" value="C:nucleus"/>
    <property type="evidence" value="ECO:0007669"/>
    <property type="project" value="TreeGrafter"/>
</dbReference>
<dbReference type="AlphaFoldDB" id="A0A0F4ZEN2"/>
<dbReference type="GO" id="GO:0000981">
    <property type="term" value="F:DNA-binding transcription factor activity, RNA polymerase II-specific"/>
    <property type="evidence" value="ECO:0007669"/>
    <property type="project" value="InterPro"/>
</dbReference>
<dbReference type="InterPro" id="IPR050797">
    <property type="entry name" value="Carb_Metab_Trans_Reg"/>
</dbReference>
<keyword evidence="1" id="KW-0479">Metal-binding</keyword>
<dbReference type="Pfam" id="PF00172">
    <property type="entry name" value="Zn_clus"/>
    <property type="match status" value="1"/>
</dbReference>
<dbReference type="PROSITE" id="PS50048">
    <property type="entry name" value="ZN2_CY6_FUNGAL_2"/>
    <property type="match status" value="1"/>
</dbReference>
<evidence type="ECO:0000313" key="6">
    <source>
        <dbReference type="Proteomes" id="UP000033483"/>
    </source>
</evidence>
<dbReference type="GO" id="GO:0003677">
    <property type="term" value="F:DNA binding"/>
    <property type="evidence" value="ECO:0007669"/>
    <property type="project" value="InterPro"/>
</dbReference>
<dbReference type="PANTHER" id="PTHR31668:SF10">
    <property type="entry name" value="ZN(II)2CYS6 TRANSCRIPTION FACTOR (EUROFUNG)"/>
    <property type="match status" value="1"/>
</dbReference>
<sequence length="694" mass="75939">MTDDTEERPYRSHLRPACLHCRRRKSRCKIEAGSTVCLMCRVHNTDCEFPPLTSATPARIRKQNARRNSQQLQAARIGIKAEARTGSAAATAALGSAAGASEAGRGGDPGSGPPTEYTDPQGPATSSSSDTVHKPTSLLIEDEEGGNAHIIGPDVTRDSQVLADYLAMLHPSTGIMRVIKPQATSQAGPVIFARVKKQPLGMRFTGSPSAKKLKIVEKLLEPWTNQLVRLFFRKQNICLPLLDEQSFLRQLADANERVSPALICCIYAQSVAYWRADQELDGQRRPDPIFLWNMASEALFSELHQSPGISTVVALVINVGGRPTTSMLGNQVQLGSAVSLAHSLGLNRSPMNWEIAESEKGLRMRIWWALNITDGWSSLGYGTPPHLKRSHSDVPPPTLEYLNITEDSPQRDRDAAEVFMVLYSLTELLYRYLDQVYTLDKSSSPDTAGITQDLERWVESLSGNCRKIIIRGKELDTPGAANLRLAYLSLRLLTKRISLIGDKATPTATATAAATSPATSTAAFTADTRSQYLASRRVAEDIVMFAQELSAAQFSDFWQPVGAFTFSSTVTFLLRCALEIDAPATPAGASLSSSSSLRMAQDLLRALKHHREMFNWDIAEIALAQHTEVIDKLVNGLKPAELSEAGGGGLGEEQELVPPFSAGMAYDWPNDYFPESSFFNSFISLDNMFESGYI</sequence>
<name>A0A0F4ZEN2_9PEZI</name>
<dbReference type="SMART" id="SM00066">
    <property type="entry name" value="GAL4"/>
    <property type="match status" value="1"/>
</dbReference>
<feature type="region of interest" description="Disordered" evidence="3">
    <location>
        <begin position="97"/>
        <end position="135"/>
    </location>
</feature>
<dbReference type="EMBL" id="LAEV01001222">
    <property type="protein sequence ID" value="KKA28645.1"/>
    <property type="molecule type" value="Genomic_DNA"/>
</dbReference>
<dbReference type="CDD" id="cd00067">
    <property type="entry name" value="GAL4"/>
    <property type="match status" value="1"/>
</dbReference>
<evidence type="ECO:0000256" key="2">
    <source>
        <dbReference type="ARBA" id="ARBA00023242"/>
    </source>
</evidence>
<dbReference type="OrthoDB" id="3034343at2759"/>